<evidence type="ECO:0000313" key="3">
    <source>
        <dbReference type="EMBL" id="AKU99669.1"/>
    </source>
</evidence>
<keyword evidence="1" id="KW-0677">Repeat</keyword>
<evidence type="ECO:0000313" key="4">
    <source>
        <dbReference type="Proteomes" id="UP000064967"/>
    </source>
</evidence>
<feature type="region of interest" description="Disordered" evidence="2">
    <location>
        <begin position="1"/>
        <end position="54"/>
    </location>
</feature>
<dbReference type="PROSITE" id="PS50012">
    <property type="entry name" value="RCC1_3"/>
    <property type="match status" value="1"/>
</dbReference>
<dbReference type="InterPro" id="IPR009091">
    <property type="entry name" value="RCC1/BLIP-II"/>
</dbReference>
<evidence type="ECO:0000256" key="2">
    <source>
        <dbReference type="SAM" id="MobiDB-lite"/>
    </source>
</evidence>
<dbReference type="KEGG" id="llu:AKJ09_06333"/>
<dbReference type="InterPro" id="IPR000408">
    <property type="entry name" value="Reg_chr_condens"/>
</dbReference>
<dbReference type="PANTHER" id="PTHR22870:SF408">
    <property type="entry name" value="OS09G0560450 PROTEIN"/>
    <property type="match status" value="1"/>
</dbReference>
<dbReference type="STRING" id="1391654.AKJ09_06333"/>
<reference evidence="3 4" key="1">
    <citation type="submission" date="2015-08" db="EMBL/GenBank/DDBJ databases">
        <authorList>
            <person name="Babu N.S."/>
            <person name="Beckwith C.J."/>
            <person name="Beseler K.G."/>
            <person name="Brison A."/>
            <person name="Carone J.V."/>
            <person name="Caskin T.P."/>
            <person name="Diamond M."/>
            <person name="Durham M.E."/>
            <person name="Foxe J.M."/>
            <person name="Go M."/>
            <person name="Henderson B.A."/>
            <person name="Jones I.B."/>
            <person name="McGettigan J.A."/>
            <person name="Micheletti S.J."/>
            <person name="Nasrallah M.E."/>
            <person name="Ortiz D."/>
            <person name="Piller C.R."/>
            <person name="Privatt S.R."/>
            <person name="Schneider S.L."/>
            <person name="Sharp S."/>
            <person name="Smith T.C."/>
            <person name="Stanton J.D."/>
            <person name="Ullery H.E."/>
            <person name="Wilson R.J."/>
            <person name="Serrano M.G."/>
            <person name="Buck G."/>
            <person name="Lee V."/>
            <person name="Wang Y."/>
            <person name="Carvalho R."/>
            <person name="Voegtly L."/>
            <person name="Shi R."/>
            <person name="Duckworth R."/>
            <person name="Johnson A."/>
            <person name="Loviza R."/>
            <person name="Walstead R."/>
            <person name="Shah Z."/>
            <person name="Kiflezghi M."/>
            <person name="Wade K."/>
            <person name="Ball S.L."/>
            <person name="Bradley K.W."/>
            <person name="Asai D.J."/>
            <person name="Bowman C.A."/>
            <person name="Russell D.A."/>
            <person name="Pope W.H."/>
            <person name="Jacobs-Sera D."/>
            <person name="Hendrix R.W."/>
            <person name="Hatfull G.F."/>
        </authorList>
    </citation>
    <scope>NUCLEOTIDE SEQUENCE [LARGE SCALE GENOMIC DNA]</scope>
    <source>
        <strain evidence="3 4">DSM 27648</strain>
    </source>
</reference>
<keyword evidence="4" id="KW-1185">Reference proteome</keyword>
<dbReference type="EMBL" id="CP012333">
    <property type="protein sequence ID" value="AKU99669.1"/>
    <property type="molecule type" value="Genomic_DNA"/>
</dbReference>
<dbReference type="Pfam" id="PF00415">
    <property type="entry name" value="RCC1"/>
    <property type="match status" value="1"/>
</dbReference>
<protein>
    <recommendedName>
        <fullName evidence="5">BNR repeat domain protein</fullName>
    </recommendedName>
</protein>
<dbReference type="Gene3D" id="2.130.10.30">
    <property type="entry name" value="Regulator of chromosome condensation 1/beta-lactamase-inhibitor protein II"/>
    <property type="match status" value="2"/>
</dbReference>
<dbReference type="PANTHER" id="PTHR22870">
    <property type="entry name" value="REGULATOR OF CHROMOSOME CONDENSATION"/>
    <property type="match status" value="1"/>
</dbReference>
<dbReference type="Proteomes" id="UP000064967">
    <property type="component" value="Chromosome"/>
</dbReference>
<accession>A0A0K1Q2Q4</accession>
<dbReference type="Pfam" id="PF13540">
    <property type="entry name" value="RCC1_2"/>
    <property type="match status" value="1"/>
</dbReference>
<sequence length="441" mass="44961">MFVLAGSTAWTASCSSDGDSDRGDGGVLASDDAGPEASSQDATTDTSTPAVDAGPVDAAPLPVVCTSKPCALSLVTTFGVSDERSEGYCARLDDGTVACWGGNGDGQLGRGDDAGVDDDPTPRRVLGVSNVVALDHTCAVDGSGGVHCWGTGPFLRDDAGVATTERTAVTLPLPPVTNIGVGPVTACATTSDGVLCWGRNDDGQVAPFGAEPRFDALTPRLVALPAGAKPRSLAVARASFAIGQDGTMVSWGANPPLARSSSLSPDPYPLPVALGAVSSVDVIQDNACATAGGTGYCWGAVTPKYLDPEGVSLLLRAMPTPVVAPEPLTRIATTRNIVIDNLGTRIVQPQRWCACGRSGAVYCAGYNASGQAGDGTKDFAYQAVKVRGLPEPAADVKATPDATCALLTSGKIYCWGSDYYGQLGTGEIKVPSLEPKEVRLP</sequence>
<feature type="compositionally biased region" description="Low complexity" evidence="2">
    <location>
        <begin position="37"/>
        <end position="54"/>
    </location>
</feature>
<gene>
    <name evidence="3" type="ORF">AKJ09_06333</name>
</gene>
<name>A0A0K1Q2Q4_9BACT</name>
<proteinExistence type="predicted"/>
<evidence type="ECO:0008006" key="5">
    <source>
        <dbReference type="Google" id="ProtNLM"/>
    </source>
</evidence>
<evidence type="ECO:0000256" key="1">
    <source>
        <dbReference type="ARBA" id="ARBA00022737"/>
    </source>
</evidence>
<dbReference type="SUPFAM" id="SSF50985">
    <property type="entry name" value="RCC1/BLIP-II"/>
    <property type="match status" value="2"/>
</dbReference>
<dbReference type="AlphaFoldDB" id="A0A0K1Q2Q4"/>
<dbReference type="InterPro" id="IPR051210">
    <property type="entry name" value="Ub_ligase/GEF_domain"/>
</dbReference>
<organism evidence="3 4">
    <name type="scientific">Labilithrix luteola</name>
    <dbReference type="NCBI Taxonomy" id="1391654"/>
    <lineage>
        <taxon>Bacteria</taxon>
        <taxon>Pseudomonadati</taxon>
        <taxon>Myxococcota</taxon>
        <taxon>Polyangia</taxon>
        <taxon>Polyangiales</taxon>
        <taxon>Labilitrichaceae</taxon>
        <taxon>Labilithrix</taxon>
    </lineage>
</organism>